<evidence type="ECO:0000256" key="3">
    <source>
        <dbReference type="ARBA" id="ARBA00022821"/>
    </source>
</evidence>
<keyword evidence="3" id="KW-0611">Plant defense</keyword>
<evidence type="ECO:0000313" key="5">
    <source>
        <dbReference type="EMBL" id="MCI45738.1"/>
    </source>
</evidence>
<dbReference type="Pfam" id="PF18052">
    <property type="entry name" value="Rx_N"/>
    <property type="match status" value="1"/>
</dbReference>
<dbReference type="InterPro" id="IPR041118">
    <property type="entry name" value="Rx_N"/>
</dbReference>
<evidence type="ECO:0000256" key="1">
    <source>
        <dbReference type="ARBA" id="ARBA00022737"/>
    </source>
</evidence>
<name>A0A392SA64_9FABA</name>
<dbReference type="GO" id="GO:0006952">
    <property type="term" value="P:defense response"/>
    <property type="evidence" value="ECO:0007669"/>
    <property type="project" value="UniProtKB-KW"/>
</dbReference>
<keyword evidence="1" id="KW-0677">Repeat</keyword>
<accession>A0A392SA64</accession>
<evidence type="ECO:0000313" key="6">
    <source>
        <dbReference type="Proteomes" id="UP000265520"/>
    </source>
</evidence>
<dbReference type="GO" id="GO:0000166">
    <property type="term" value="F:nucleotide binding"/>
    <property type="evidence" value="ECO:0007669"/>
    <property type="project" value="UniProtKB-KW"/>
</dbReference>
<feature type="domain" description="Disease resistance N-terminal" evidence="4">
    <location>
        <begin position="1"/>
        <end position="41"/>
    </location>
</feature>
<feature type="non-terminal residue" evidence="5">
    <location>
        <position position="1"/>
    </location>
</feature>
<reference evidence="5 6" key="1">
    <citation type="journal article" date="2018" name="Front. Plant Sci.">
        <title>Red Clover (Trifolium pratense) and Zigzag Clover (T. medium) - A Picture of Genomic Similarities and Differences.</title>
        <authorList>
            <person name="Dluhosova J."/>
            <person name="Istvanek J."/>
            <person name="Nedelnik J."/>
            <person name="Repkova J."/>
        </authorList>
    </citation>
    <scope>NUCLEOTIDE SEQUENCE [LARGE SCALE GENOMIC DNA]</scope>
    <source>
        <strain evidence="6">cv. 10/8</strain>
        <tissue evidence="5">Leaf</tissue>
    </source>
</reference>
<keyword evidence="2" id="KW-0547">Nucleotide-binding</keyword>
<sequence>EKQITNPAVKEWLNMLHDAVFDADHLFDEINTEALRCKVEAEYETRTATSQNVFQAVFGMELLQVL</sequence>
<dbReference type="AlphaFoldDB" id="A0A392SA64"/>
<organism evidence="5 6">
    <name type="scientific">Trifolium medium</name>
    <dbReference type="NCBI Taxonomy" id="97028"/>
    <lineage>
        <taxon>Eukaryota</taxon>
        <taxon>Viridiplantae</taxon>
        <taxon>Streptophyta</taxon>
        <taxon>Embryophyta</taxon>
        <taxon>Tracheophyta</taxon>
        <taxon>Spermatophyta</taxon>
        <taxon>Magnoliopsida</taxon>
        <taxon>eudicotyledons</taxon>
        <taxon>Gunneridae</taxon>
        <taxon>Pentapetalae</taxon>
        <taxon>rosids</taxon>
        <taxon>fabids</taxon>
        <taxon>Fabales</taxon>
        <taxon>Fabaceae</taxon>
        <taxon>Papilionoideae</taxon>
        <taxon>50 kb inversion clade</taxon>
        <taxon>NPAAA clade</taxon>
        <taxon>Hologalegina</taxon>
        <taxon>IRL clade</taxon>
        <taxon>Trifolieae</taxon>
        <taxon>Trifolium</taxon>
    </lineage>
</organism>
<dbReference type="Gene3D" id="1.20.5.4130">
    <property type="match status" value="1"/>
</dbReference>
<protein>
    <submittedName>
        <fullName evidence="5">Resistance protein</fullName>
    </submittedName>
</protein>
<comment type="caution">
    <text evidence="5">The sequence shown here is derived from an EMBL/GenBank/DDBJ whole genome shotgun (WGS) entry which is preliminary data.</text>
</comment>
<dbReference type="Proteomes" id="UP000265520">
    <property type="component" value="Unassembled WGS sequence"/>
</dbReference>
<evidence type="ECO:0000259" key="4">
    <source>
        <dbReference type="Pfam" id="PF18052"/>
    </source>
</evidence>
<dbReference type="EMBL" id="LXQA010347743">
    <property type="protein sequence ID" value="MCI45738.1"/>
    <property type="molecule type" value="Genomic_DNA"/>
</dbReference>
<keyword evidence="6" id="KW-1185">Reference proteome</keyword>
<evidence type="ECO:0000256" key="2">
    <source>
        <dbReference type="ARBA" id="ARBA00022741"/>
    </source>
</evidence>
<proteinExistence type="predicted"/>